<dbReference type="EMBL" id="VWOJ01000006">
    <property type="protein sequence ID" value="KAA5800898.1"/>
    <property type="molecule type" value="Genomic_DNA"/>
</dbReference>
<accession>A0A5M6ZCU2</accession>
<reference evidence="1 2" key="1">
    <citation type="submission" date="2019-09" db="EMBL/GenBank/DDBJ databases">
        <authorList>
            <person name="Kevbrin V."/>
            <person name="Grouzdev D.S."/>
        </authorList>
    </citation>
    <scope>NUCLEOTIDE SEQUENCE [LARGE SCALE GENOMIC DNA]</scope>
    <source>
        <strain evidence="1 2">G-192</strain>
    </source>
</reference>
<gene>
    <name evidence="1" type="ORF">F1654_13745</name>
</gene>
<evidence type="ECO:0000313" key="1">
    <source>
        <dbReference type="EMBL" id="KAA5800898.1"/>
    </source>
</evidence>
<comment type="caution">
    <text evidence="1">The sequence shown here is derived from an EMBL/GenBank/DDBJ whole genome shotgun (WGS) entry which is preliminary data.</text>
</comment>
<dbReference type="AlphaFoldDB" id="A0A5M6ZCU2"/>
<organism evidence="1 2">
    <name type="scientific">Alkalicaulis satelles</name>
    <dbReference type="NCBI Taxonomy" id="2609175"/>
    <lineage>
        <taxon>Bacteria</taxon>
        <taxon>Pseudomonadati</taxon>
        <taxon>Pseudomonadota</taxon>
        <taxon>Alphaproteobacteria</taxon>
        <taxon>Maricaulales</taxon>
        <taxon>Maricaulaceae</taxon>
        <taxon>Alkalicaulis</taxon>
    </lineage>
</organism>
<protein>
    <submittedName>
        <fullName evidence="1">Uncharacterized protein</fullName>
    </submittedName>
</protein>
<evidence type="ECO:0000313" key="2">
    <source>
        <dbReference type="Proteomes" id="UP000325122"/>
    </source>
</evidence>
<keyword evidence="2" id="KW-1185">Reference proteome</keyword>
<name>A0A5M6ZCU2_9PROT</name>
<dbReference type="RefSeq" id="WP_150024138.1">
    <property type="nucleotide sequence ID" value="NZ_VWOJ01000006.1"/>
</dbReference>
<sequence>MRETGIEDAEAGPDEAGFLMQLRPPPAADADALAAHVDLFTARFLTASAPDTARFARIDPLTWALAAPAAERHGVQDAALSLGGVLFGPDVDAVRLIERSAAPEPAAPDNDAGEDWQMAAPEPLDLDADDIDLDSLIEPPARASAPDVASELAAFRAEMRAIARAIPDAAGHEREALADFRREMTALTDAAGDRIDAAAGRIESCAAGLPEAAARVEASAALMETSVREALEALTRACAAMSAGKASPGRTA</sequence>
<proteinExistence type="predicted"/>
<dbReference type="Proteomes" id="UP000325122">
    <property type="component" value="Unassembled WGS sequence"/>
</dbReference>